<dbReference type="Proteomes" id="UP001208570">
    <property type="component" value="Unassembled WGS sequence"/>
</dbReference>
<dbReference type="PANTHER" id="PTHR47018">
    <property type="entry name" value="CXC DOMAIN-CONTAINING PROTEIN-RELATED"/>
    <property type="match status" value="1"/>
</dbReference>
<protein>
    <submittedName>
        <fullName evidence="1">Uncharacterized protein</fullName>
    </submittedName>
</protein>
<dbReference type="AlphaFoldDB" id="A0AAD9J7X0"/>
<reference evidence="1" key="1">
    <citation type="journal article" date="2023" name="Mol. Biol. Evol.">
        <title>Third-Generation Sequencing Reveals the Adaptive Role of the Epigenome in Three Deep-Sea Polychaetes.</title>
        <authorList>
            <person name="Perez M."/>
            <person name="Aroh O."/>
            <person name="Sun Y."/>
            <person name="Lan Y."/>
            <person name="Juniper S.K."/>
            <person name="Young C.R."/>
            <person name="Angers B."/>
            <person name="Qian P.Y."/>
        </authorList>
    </citation>
    <scope>NUCLEOTIDE SEQUENCE</scope>
    <source>
        <strain evidence="1">P08H-3</strain>
    </source>
</reference>
<accession>A0AAD9J7X0</accession>
<comment type="caution">
    <text evidence="1">The sequence shown here is derived from an EMBL/GenBank/DDBJ whole genome shotgun (WGS) entry which is preliminary data.</text>
</comment>
<proteinExistence type="predicted"/>
<evidence type="ECO:0000313" key="2">
    <source>
        <dbReference type="Proteomes" id="UP001208570"/>
    </source>
</evidence>
<gene>
    <name evidence="1" type="ORF">LSH36_559g00004</name>
</gene>
<dbReference type="EMBL" id="JAODUP010000559">
    <property type="protein sequence ID" value="KAK2147320.1"/>
    <property type="molecule type" value="Genomic_DNA"/>
</dbReference>
<organism evidence="1 2">
    <name type="scientific">Paralvinella palmiformis</name>
    <dbReference type="NCBI Taxonomy" id="53620"/>
    <lineage>
        <taxon>Eukaryota</taxon>
        <taxon>Metazoa</taxon>
        <taxon>Spiralia</taxon>
        <taxon>Lophotrochozoa</taxon>
        <taxon>Annelida</taxon>
        <taxon>Polychaeta</taxon>
        <taxon>Sedentaria</taxon>
        <taxon>Canalipalpata</taxon>
        <taxon>Terebellida</taxon>
        <taxon>Terebelliformia</taxon>
        <taxon>Alvinellidae</taxon>
        <taxon>Paralvinella</taxon>
    </lineage>
</organism>
<dbReference type="PANTHER" id="PTHR47018:SF3">
    <property type="entry name" value="MYCBP-ASSOCIATED PROTEIN"/>
    <property type="match status" value="1"/>
</dbReference>
<name>A0AAD9J7X0_9ANNE</name>
<evidence type="ECO:0000313" key="1">
    <source>
        <dbReference type="EMBL" id="KAK2147320.1"/>
    </source>
</evidence>
<keyword evidence="2" id="KW-1185">Reference proteome</keyword>
<sequence length="272" mass="30738">MTKDDTTDINRLIPAYKHDISEDRAIDSITDSLYIFLTLLLSGQPLLGVDELGDDNNGARRRLRIISIAQDRMYTANGDKFLTPKHIGLVNTLHQTTRSKELVNMFYKAGHVMSYGEVIALDTALAKTTLDTIDDDGAVVHQNLVKGRFVHFSTDNVNISEYTLDGNGTFHATEVAAWQQPELLWEWCGLLRANDCHGRKGYARATRTHKRTLQTLWQLLLSWFYTYLDGVDVTLTAELSEVCTSIDTDHIAQMVDKLTTTIFQQERVHCSS</sequence>